<dbReference type="AlphaFoldDB" id="A0A3P3RE28"/>
<accession>A0A3P3RE28</accession>
<dbReference type="GO" id="GO:0016627">
    <property type="term" value="F:oxidoreductase activity, acting on the CH-CH group of donors"/>
    <property type="evidence" value="ECO:0007669"/>
    <property type="project" value="TreeGrafter"/>
</dbReference>
<reference evidence="3 4" key="1">
    <citation type="submission" date="2018-11" db="EMBL/GenBank/DDBJ databases">
        <title>Taxonoimc description of Halomarina strain SPP-AMP-1.</title>
        <authorList>
            <person name="Pal Y."/>
            <person name="Srinivasana K."/>
            <person name="Verma A."/>
            <person name="Kumar P."/>
        </authorList>
    </citation>
    <scope>NUCLEOTIDE SEQUENCE [LARGE SCALE GENOMIC DNA]</scope>
    <source>
        <strain evidence="3 4">SPP-AMP-1</strain>
    </source>
</reference>
<dbReference type="PANTHER" id="PTHR35176">
    <property type="entry name" value="HEME OXYGENASE HI_0854-RELATED"/>
    <property type="match status" value="1"/>
</dbReference>
<dbReference type="GO" id="GO:0070967">
    <property type="term" value="F:coenzyme F420 binding"/>
    <property type="evidence" value="ECO:0007669"/>
    <property type="project" value="TreeGrafter"/>
</dbReference>
<dbReference type="Gene3D" id="2.30.110.10">
    <property type="entry name" value="Electron Transport, Fmn-binding Protein, Chain A"/>
    <property type="match status" value="1"/>
</dbReference>
<dbReference type="PANTHER" id="PTHR35176:SF6">
    <property type="entry name" value="HEME OXYGENASE HI_0854-RELATED"/>
    <property type="match status" value="1"/>
</dbReference>
<keyword evidence="4" id="KW-1185">Reference proteome</keyword>
<dbReference type="InterPro" id="IPR019920">
    <property type="entry name" value="F420-binding_dom_put"/>
</dbReference>
<gene>
    <name evidence="3" type="ORF">EIK79_06910</name>
</gene>
<dbReference type="EMBL" id="RRCH01000014">
    <property type="protein sequence ID" value="RRJ31584.1"/>
    <property type="molecule type" value="Genomic_DNA"/>
</dbReference>
<dbReference type="Proteomes" id="UP000282322">
    <property type="component" value="Unassembled WGS sequence"/>
</dbReference>
<protein>
    <submittedName>
        <fullName evidence="3">TIGR03618 family F420-dependent PPOX class oxidoreductase</fullName>
    </submittedName>
</protein>
<organism evidence="3 4">
    <name type="scientific">Halocatena pleomorpha</name>
    <dbReference type="NCBI Taxonomy" id="1785090"/>
    <lineage>
        <taxon>Archaea</taxon>
        <taxon>Methanobacteriati</taxon>
        <taxon>Methanobacteriota</taxon>
        <taxon>Stenosarchaea group</taxon>
        <taxon>Halobacteria</taxon>
        <taxon>Halobacteriales</taxon>
        <taxon>Natronomonadaceae</taxon>
        <taxon>Halocatena</taxon>
    </lineage>
</organism>
<dbReference type="InterPro" id="IPR011576">
    <property type="entry name" value="Pyridox_Oxase_N"/>
</dbReference>
<dbReference type="OrthoDB" id="10511at2157"/>
<feature type="domain" description="Pyridoxamine 5'-phosphate oxidase N-terminal" evidence="2">
    <location>
        <begin position="6"/>
        <end position="129"/>
    </location>
</feature>
<sequence length="135" mass="15296">MGSIPSNFQDLFEKETFAHIATLTPDGFPHVTPVWIDYDDDTDRLLVNTERGRRKEQNVQNNKSVGISMTDPADGYRALSVLGTVDEISEENAREHIDTLAQRYTDADEYQPPIRTSRVLLKIRPDEVIPHGGEE</sequence>
<evidence type="ECO:0000256" key="1">
    <source>
        <dbReference type="ARBA" id="ARBA00023002"/>
    </source>
</evidence>
<evidence type="ECO:0000313" key="3">
    <source>
        <dbReference type="EMBL" id="RRJ31584.1"/>
    </source>
</evidence>
<name>A0A3P3RE28_9EURY</name>
<keyword evidence="1" id="KW-0560">Oxidoreductase</keyword>
<comment type="caution">
    <text evidence="3">The sequence shown here is derived from an EMBL/GenBank/DDBJ whole genome shotgun (WGS) entry which is preliminary data.</text>
</comment>
<proteinExistence type="predicted"/>
<dbReference type="InterPro" id="IPR052019">
    <property type="entry name" value="F420H2_bilvrd_red/Heme_oxyg"/>
</dbReference>
<dbReference type="NCBIfam" id="TIGR03618">
    <property type="entry name" value="Rv1155_F420"/>
    <property type="match status" value="1"/>
</dbReference>
<dbReference type="SUPFAM" id="SSF50475">
    <property type="entry name" value="FMN-binding split barrel"/>
    <property type="match status" value="1"/>
</dbReference>
<dbReference type="RefSeq" id="WP_124954536.1">
    <property type="nucleotide sequence ID" value="NZ_RRCH01000014.1"/>
</dbReference>
<dbReference type="InterPro" id="IPR012349">
    <property type="entry name" value="Split_barrel_FMN-bd"/>
</dbReference>
<dbReference type="Pfam" id="PF01243">
    <property type="entry name" value="PNPOx_N"/>
    <property type="match status" value="1"/>
</dbReference>
<evidence type="ECO:0000259" key="2">
    <source>
        <dbReference type="Pfam" id="PF01243"/>
    </source>
</evidence>
<dbReference type="GO" id="GO:0005829">
    <property type="term" value="C:cytosol"/>
    <property type="evidence" value="ECO:0007669"/>
    <property type="project" value="TreeGrafter"/>
</dbReference>
<evidence type="ECO:0000313" key="4">
    <source>
        <dbReference type="Proteomes" id="UP000282322"/>
    </source>
</evidence>